<protein>
    <submittedName>
        <fullName evidence="2">SCP2 sterol-binding domain-containing protein</fullName>
    </submittedName>
</protein>
<feature type="domain" description="SCP2" evidence="1">
    <location>
        <begin position="64"/>
        <end position="131"/>
    </location>
</feature>
<name>A0A9Q4C3F5_9EURY</name>
<reference evidence="2" key="1">
    <citation type="submission" date="2022-09" db="EMBL/GenBank/DDBJ databases">
        <title>Haloadaptaus new haloarchaeum isolated from saline soil.</title>
        <authorList>
            <person name="Duran-Viseras A."/>
            <person name="Sanchez-Porro C."/>
            <person name="Ventosa A."/>
        </authorList>
    </citation>
    <scope>NUCLEOTIDE SEQUENCE</scope>
    <source>
        <strain evidence="2">F3-133</strain>
    </source>
</reference>
<dbReference type="Proteomes" id="UP001149411">
    <property type="component" value="Unassembled WGS sequence"/>
</dbReference>
<comment type="caution">
    <text evidence="2">The sequence shown here is derived from an EMBL/GenBank/DDBJ whole genome shotgun (WGS) entry which is preliminary data.</text>
</comment>
<evidence type="ECO:0000313" key="3">
    <source>
        <dbReference type="Proteomes" id="UP001149411"/>
    </source>
</evidence>
<organism evidence="2 3">
    <name type="scientific">Halorutilus salinus</name>
    <dbReference type="NCBI Taxonomy" id="2487751"/>
    <lineage>
        <taxon>Archaea</taxon>
        <taxon>Methanobacteriati</taxon>
        <taxon>Methanobacteriota</taxon>
        <taxon>Stenosarchaea group</taxon>
        <taxon>Halobacteria</taxon>
        <taxon>Halorutilales</taxon>
        <taxon>Halorutilaceae</taxon>
        <taxon>Halorutilus</taxon>
    </lineage>
</organism>
<gene>
    <name evidence="2" type="ORF">EGH25_00015</name>
</gene>
<dbReference type="SUPFAM" id="SSF55718">
    <property type="entry name" value="SCP-like"/>
    <property type="match status" value="1"/>
</dbReference>
<proteinExistence type="predicted"/>
<evidence type="ECO:0000313" key="2">
    <source>
        <dbReference type="EMBL" id="MCX2817749.1"/>
    </source>
</evidence>
<dbReference type="InterPro" id="IPR036527">
    <property type="entry name" value="SCP2_sterol-bd_dom_sf"/>
</dbReference>
<dbReference type="RefSeq" id="WP_266085212.1">
    <property type="nucleotide sequence ID" value="NZ_RKLV01000001.1"/>
</dbReference>
<dbReference type="Pfam" id="PF02036">
    <property type="entry name" value="SCP2"/>
    <property type="match status" value="1"/>
</dbReference>
<dbReference type="EMBL" id="RKLV01000001">
    <property type="protein sequence ID" value="MCX2817749.1"/>
    <property type="molecule type" value="Genomic_DNA"/>
</dbReference>
<dbReference type="AlphaFoldDB" id="A0A9Q4C3F5"/>
<evidence type="ECO:0000259" key="1">
    <source>
        <dbReference type="Pfam" id="PF02036"/>
    </source>
</evidence>
<dbReference type="InterPro" id="IPR003033">
    <property type="entry name" value="SCP2_sterol-bd_dom"/>
</dbReference>
<sequence length="150" mass="16901">MAVDFPSDGWIDEWKAQLNDNDEYAEKASDWGVGWNGDFIFTIEVDDEAKEKFPELVGDNDKVQYFIGLEGGECTGAYQVDDLEDVDYGFEIIGPYENWKKLANGEIGAIDSLMSGQFELNGDMQRVMQYSDGAVEMVETATDIETNFVY</sequence>
<keyword evidence="3" id="KW-1185">Reference proteome</keyword>
<dbReference type="Gene3D" id="3.30.1050.10">
    <property type="entry name" value="SCP2 sterol-binding domain"/>
    <property type="match status" value="1"/>
</dbReference>
<accession>A0A9Q4C3F5</accession>